<evidence type="ECO:0008006" key="4">
    <source>
        <dbReference type="Google" id="ProtNLM"/>
    </source>
</evidence>
<dbReference type="Proteomes" id="UP000199377">
    <property type="component" value="Unassembled WGS sequence"/>
</dbReference>
<feature type="transmembrane region" description="Helical" evidence="1">
    <location>
        <begin position="25"/>
        <end position="50"/>
    </location>
</feature>
<feature type="transmembrane region" description="Helical" evidence="1">
    <location>
        <begin position="70"/>
        <end position="91"/>
    </location>
</feature>
<dbReference type="Pfam" id="PF05145">
    <property type="entry name" value="AbrB"/>
    <property type="match status" value="1"/>
</dbReference>
<keyword evidence="1" id="KW-1133">Transmembrane helix</keyword>
<keyword evidence="3" id="KW-1185">Reference proteome</keyword>
<dbReference type="PANTHER" id="PTHR38457">
    <property type="entry name" value="REGULATOR ABRB-RELATED"/>
    <property type="match status" value="1"/>
</dbReference>
<dbReference type="GO" id="GO:0016020">
    <property type="term" value="C:membrane"/>
    <property type="evidence" value="ECO:0007669"/>
    <property type="project" value="InterPro"/>
</dbReference>
<dbReference type="RefSeq" id="WP_092858399.1">
    <property type="nucleotide sequence ID" value="NZ_FOQH01000002.1"/>
</dbReference>
<dbReference type="AlphaFoldDB" id="A0A1I3D4T8"/>
<dbReference type="STRING" id="1114924.SAMN05216258_102388"/>
<feature type="transmembrane region" description="Helical" evidence="1">
    <location>
        <begin position="164"/>
        <end position="183"/>
    </location>
</feature>
<feature type="transmembrane region" description="Helical" evidence="1">
    <location>
        <begin position="341"/>
        <end position="362"/>
    </location>
</feature>
<dbReference type="NCBIfam" id="TIGR03082">
    <property type="entry name" value="Gneg_AbrB_dup"/>
    <property type="match status" value="1"/>
</dbReference>
<gene>
    <name evidence="2" type="ORF">SAMN05216258_102388</name>
</gene>
<feature type="transmembrane region" description="Helical" evidence="1">
    <location>
        <begin position="307"/>
        <end position="329"/>
    </location>
</feature>
<feature type="transmembrane region" description="Helical" evidence="1">
    <location>
        <begin position="103"/>
        <end position="121"/>
    </location>
</feature>
<feature type="transmembrane region" description="Helical" evidence="1">
    <location>
        <begin position="223"/>
        <end position="242"/>
    </location>
</feature>
<dbReference type="OrthoDB" id="7157734at2"/>
<feature type="transmembrane region" description="Helical" evidence="1">
    <location>
        <begin position="195"/>
        <end position="216"/>
    </location>
</feature>
<dbReference type="InterPro" id="IPR007820">
    <property type="entry name" value="AbrB_fam"/>
</dbReference>
<dbReference type="GO" id="GO:0010468">
    <property type="term" value="P:regulation of gene expression"/>
    <property type="evidence" value="ECO:0007669"/>
    <property type="project" value="InterPro"/>
</dbReference>
<evidence type="ECO:0000256" key="1">
    <source>
        <dbReference type="SAM" id="Phobius"/>
    </source>
</evidence>
<sequence length="374" mass="39600">MSAPWDAAGRAVWAERLSGPNLKRLVLGLAIGATGGFIFHLLGVPLAWMLGALFFNMFATVAGAPADVPIWLRMIFLSVVGLFLGESFSAADAESLSRWPATLAMAVAYVPVGAAVCYVMFRALSRMDRATSLLISMPGGLTAIAMFAGEAGSDERRVALYHSLRVALVVVAAPVVAFGWLGLAQPEHAPENPAGLVAGLDLALLIGLALPLIWLFRRMNLPVPYLMGPLIASAALRFPGVIDGGLPGWLVEAALVVTGSSIGTRFRGVPLRFFAETALWTLAGTVLLMVVSVGFAGFATWALGIDLFAALLAFAPGGVAEMSLIAISIDADPAFVATHHLTRIFAVLFSLPLLSGLIRRLIREDRRARGFPRE</sequence>
<keyword evidence="1" id="KW-0812">Transmembrane</keyword>
<keyword evidence="1" id="KW-0472">Membrane</keyword>
<accession>A0A1I3D4T8</accession>
<organism evidence="2 3">
    <name type="scientific">Albimonas pacifica</name>
    <dbReference type="NCBI Taxonomy" id="1114924"/>
    <lineage>
        <taxon>Bacteria</taxon>
        <taxon>Pseudomonadati</taxon>
        <taxon>Pseudomonadota</taxon>
        <taxon>Alphaproteobacteria</taxon>
        <taxon>Rhodobacterales</taxon>
        <taxon>Paracoccaceae</taxon>
        <taxon>Albimonas</taxon>
    </lineage>
</organism>
<evidence type="ECO:0000313" key="3">
    <source>
        <dbReference type="Proteomes" id="UP000199377"/>
    </source>
</evidence>
<feature type="transmembrane region" description="Helical" evidence="1">
    <location>
        <begin position="133"/>
        <end position="152"/>
    </location>
</feature>
<evidence type="ECO:0000313" key="2">
    <source>
        <dbReference type="EMBL" id="SFH81732.1"/>
    </source>
</evidence>
<feature type="transmembrane region" description="Helical" evidence="1">
    <location>
        <begin position="278"/>
        <end position="301"/>
    </location>
</feature>
<dbReference type="InterPro" id="IPR017516">
    <property type="entry name" value="AbrB_dup"/>
</dbReference>
<dbReference type="PIRSF" id="PIRSF038991">
    <property type="entry name" value="Protein_AbrB"/>
    <property type="match status" value="1"/>
</dbReference>
<reference evidence="2 3" key="1">
    <citation type="submission" date="2016-10" db="EMBL/GenBank/DDBJ databases">
        <authorList>
            <person name="de Groot N.N."/>
        </authorList>
    </citation>
    <scope>NUCLEOTIDE SEQUENCE [LARGE SCALE GENOMIC DNA]</scope>
    <source>
        <strain evidence="2 3">CGMCC 1.11030</strain>
    </source>
</reference>
<protein>
    <recommendedName>
        <fullName evidence="4">Ammonia monooxygenase</fullName>
    </recommendedName>
</protein>
<name>A0A1I3D4T8_9RHOB</name>
<dbReference type="PANTHER" id="PTHR38457:SF1">
    <property type="entry name" value="REGULATOR ABRB-RELATED"/>
    <property type="match status" value="1"/>
</dbReference>
<dbReference type="EMBL" id="FOQH01000002">
    <property type="protein sequence ID" value="SFH81732.1"/>
    <property type="molecule type" value="Genomic_DNA"/>
</dbReference>
<proteinExistence type="predicted"/>